<accession>A0A5C3PVP4</accession>
<gene>
    <name evidence="1" type="ORF">K466DRAFT_91919</name>
</gene>
<protein>
    <submittedName>
        <fullName evidence="1">Uncharacterized protein</fullName>
    </submittedName>
</protein>
<organism evidence="1 2">
    <name type="scientific">Polyporus arcularius HHB13444</name>
    <dbReference type="NCBI Taxonomy" id="1314778"/>
    <lineage>
        <taxon>Eukaryota</taxon>
        <taxon>Fungi</taxon>
        <taxon>Dikarya</taxon>
        <taxon>Basidiomycota</taxon>
        <taxon>Agaricomycotina</taxon>
        <taxon>Agaricomycetes</taxon>
        <taxon>Polyporales</taxon>
        <taxon>Polyporaceae</taxon>
        <taxon>Polyporus</taxon>
    </lineage>
</organism>
<keyword evidence="2" id="KW-1185">Reference proteome</keyword>
<dbReference type="STRING" id="1314778.A0A5C3PVP4"/>
<evidence type="ECO:0000313" key="2">
    <source>
        <dbReference type="Proteomes" id="UP000308197"/>
    </source>
</evidence>
<dbReference type="AlphaFoldDB" id="A0A5C3PVP4"/>
<sequence length="113" mass="12867">MTKVDFRALDSVYVRPLGLYGSKSSIVEFLRKKCDLDEQTTAALLLPTDDVGMAARASLRSGLYILKLGDGDPMYVMYWPEDSTWYDNCAQSTHTNRVTFMRVTKLWMTAISR</sequence>
<dbReference type="Proteomes" id="UP000308197">
    <property type="component" value="Unassembled WGS sequence"/>
</dbReference>
<evidence type="ECO:0000313" key="1">
    <source>
        <dbReference type="EMBL" id="TFK93592.1"/>
    </source>
</evidence>
<name>A0A5C3PVP4_9APHY</name>
<reference evidence="1 2" key="1">
    <citation type="journal article" date="2019" name="Nat. Ecol. Evol.">
        <title>Megaphylogeny resolves global patterns of mushroom evolution.</title>
        <authorList>
            <person name="Varga T."/>
            <person name="Krizsan K."/>
            <person name="Foldi C."/>
            <person name="Dima B."/>
            <person name="Sanchez-Garcia M."/>
            <person name="Sanchez-Ramirez S."/>
            <person name="Szollosi G.J."/>
            <person name="Szarkandi J.G."/>
            <person name="Papp V."/>
            <person name="Albert L."/>
            <person name="Andreopoulos W."/>
            <person name="Angelini C."/>
            <person name="Antonin V."/>
            <person name="Barry K.W."/>
            <person name="Bougher N.L."/>
            <person name="Buchanan P."/>
            <person name="Buyck B."/>
            <person name="Bense V."/>
            <person name="Catcheside P."/>
            <person name="Chovatia M."/>
            <person name="Cooper J."/>
            <person name="Damon W."/>
            <person name="Desjardin D."/>
            <person name="Finy P."/>
            <person name="Geml J."/>
            <person name="Haridas S."/>
            <person name="Hughes K."/>
            <person name="Justo A."/>
            <person name="Karasinski D."/>
            <person name="Kautmanova I."/>
            <person name="Kiss B."/>
            <person name="Kocsube S."/>
            <person name="Kotiranta H."/>
            <person name="LaButti K.M."/>
            <person name="Lechner B.E."/>
            <person name="Liimatainen K."/>
            <person name="Lipzen A."/>
            <person name="Lukacs Z."/>
            <person name="Mihaltcheva S."/>
            <person name="Morgado L.N."/>
            <person name="Niskanen T."/>
            <person name="Noordeloos M.E."/>
            <person name="Ohm R.A."/>
            <person name="Ortiz-Santana B."/>
            <person name="Ovrebo C."/>
            <person name="Racz N."/>
            <person name="Riley R."/>
            <person name="Savchenko A."/>
            <person name="Shiryaev A."/>
            <person name="Soop K."/>
            <person name="Spirin V."/>
            <person name="Szebenyi C."/>
            <person name="Tomsovsky M."/>
            <person name="Tulloss R.E."/>
            <person name="Uehling J."/>
            <person name="Grigoriev I.V."/>
            <person name="Vagvolgyi C."/>
            <person name="Papp T."/>
            <person name="Martin F.M."/>
            <person name="Miettinen O."/>
            <person name="Hibbett D.S."/>
            <person name="Nagy L.G."/>
        </authorList>
    </citation>
    <scope>NUCLEOTIDE SEQUENCE [LARGE SCALE GENOMIC DNA]</scope>
    <source>
        <strain evidence="1 2">HHB13444</strain>
    </source>
</reference>
<dbReference type="EMBL" id="ML210979">
    <property type="protein sequence ID" value="TFK93592.1"/>
    <property type="molecule type" value="Genomic_DNA"/>
</dbReference>
<proteinExistence type="predicted"/>
<dbReference type="InParanoid" id="A0A5C3PVP4"/>